<reference evidence="8" key="1">
    <citation type="journal article" date="2022" name="Microorganisms">
        <title>Antibiotic Susceptibility, Resistance Gene Determinants and Corresponding Genomic Regions in Lactobacillus amylovorus Isolates Derived from Wild Boars and Domestic Pigs.</title>
        <authorList>
            <person name="Moravkova M."/>
            <person name="Kostovova I."/>
            <person name="Kavanova K."/>
            <person name="Pechar R."/>
            <person name="Stanek S."/>
            <person name="Brychta A."/>
            <person name="Zeman M."/>
            <person name="Kubasova T."/>
        </authorList>
    </citation>
    <scope>NUCLEOTIDE SEQUENCE</scope>
    <source>
        <strain evidence="8">M490A</strain>
    </source>
</reference>
<dbReference type="GO" id="GO:0006310">
    <property type="term" value="P:DNA recombination"/>
    <property type="evidence" value="ECO:0007669"/>
    <property type="project" value="UniProtKB-KW"/>
</dbReference>
<comment type="caution">
    <text evidence="8">The sequence shown here is derived from an EMBL/GenBank/DDBJ whole genome shotgun (WGS) entry which is preliminary data.</text>
</comment>
<evidence type="ECO:0000259" key="7">
    <source>
        <dbReference type="PROSITE" id="PS51900"/>
    </source>
</evidence>
<dbReference type="AlphaFoldDB" id="A0A9X3W3K4"/>
<evidence type="ECO:0000256" key="5">
    <source>
        <dbReference type="PROSITE-ProRule" id="PRU01248"/>
    </source>
</evidence>
<dbReference type="GO" id="GO:0003677">
    <property type="term" value="F:DNA binding"/>
    <property type="evidence" value="ECO:0007669"/>
    <property type="project" value="UniProtKB-UniRule"/>
</dbReference>
<dbReference type="SUPFAM" id="SSF54171">
    <property type="entry name" value="DNA-binding domain"/>
    <property type="match status" value="1"/>
</dbReference>
<dbReference type="InterPro" id="IPR004107">
    <property type="entry name" value="Integrase_SAM-like_N"/>
</dbReference>
<dbReference type="InterPro" id="IPR002104">
    <property type="entry name" value="Integrase_catalytic"/>
</dbReference>
<evidence type="ECO:0000256" key="4">
    <source>
        <dbReference type="ARBA" id="ARBA00023172"/>
    </source>
</evidence>
<gene>
    <name evidence="8" type="ORF">ODU72_01250</name>
</gene>
<dbReference type="RefSeq" id="WP_271864444.1">
    <property type="nucleotide sequence ID" value="NZ_JAOTGR010000006.1"/>
</dbReference>
<name>A0A9X3W3K4_LACAM</name>
<dbReference type="InterPro" id="IPR044068">
    <property type="entry name" value="CB"/>
</dbReference>
<evidence type="ECO:0000313" key="8">
    <source>
        <dbReference type="EMBL" id="MDB6257314.1"/>
    </source>
</evidence>
<reference evidence="8" key="2">
    <citation type="submission" date="2022-10" db="EMBL/GenBank/DDBJ databases">
        <authorList>
            <person name="Kostovova I."/>
            <person name="Moravkova M."/>
            <person name="Pechar R."/>
        </authorList>
    </citation>
    <scope>NUCLEOTIDE SEQUENCE</scope>
    <source>
        <strain evidence="8">M490A</strain>
    </source>
</reference>
<keyword evidence="2" id="KW-0229">DNA integration</keyword>
<evidence type="ECO:0000256" key="2">
    <source>
        <dbReference type="ARBA" id="ARBA00022908"/>
    </source>
</evidence>
<organism evidence="8 9">
    <name type="scientific">Lactobacillus amylovorus</name>
    <dbReference type="NCBI Taxonomy" id="1604"/>
    <lineage>
        <taxon>Bacteria</taxon>
        <taxon>Bacillati</taxon>
        <taxon>Bacillota</taxon>
        <taxon>Bacilli</taxon>
        <taxon>Lactobacillales</taxon>
        <taxon>Lactobacillaceae</taxon>
        <taxon>Lactobacillus</taxon>
    </lineage>
</organism>
<dbReference type="InterPro" id="IPR016177">
    <property type="entry name" value="DNA-bd_dom_sf"/>
</dbReference>
<dbReference type="PANTHER" id="PTHR30349:SF41">
    <property type="entry name" value="INTEGRASE_RECOMBINASE PROTEIN MJ0367-RELATED"/>
    <property type="match status" value="1"/>
</dbReference>
<protein>
    <submittedName>
        <fullName evidence="8">Site-specific integrase</fullName>
    </submittedName>
</protein>
<dbReference type="Proteomes" id="UP001141981">
    <property type="component" value="Unassembled WGS sequence"/>
</dbReference>
<dbReference type="Pfam" id="PF14659">
    <property type="entry name" value="Phage_int_SAM_3"/>
    <property type="match status" value="1"/>
</dbReference>
<dbReference type="PROSITE" id="PS51900">
    <property type="entry name" value="CB"/>
    <property type="match status" value="1"/>
</dbReference>
<dbReference type="PANTHER" id="PTHR30349">
    <property type="entry name" value="PHAGE INTEGRASE-RELATED"/>
    <property type="match status" value="1"/>
</dbReference>
<keyword evidence="4" id="KW-0233">DNA recombination</keyword>
<dbReference type="Gene3D" id="3.30.160.60">
    <property type="entry name" value="Classic Zinc Finger"/>
    <property type="match status" value="1"/>
</dbReference>
<comment type="similarity">
    <text evidence="1">Belongs to the 'phage' integrase family.</text>
</comment>
<dbReference type="SUPFAM" id="SSF56349">
    <property type="entry name" value="DNA breaking-rejoining enzymes"/>
    <property type="match status" value="1"/>
</dbReference>
<evidence type="ECO:0000259" key="6">
    <source>
        <dbReference type="PROSITE" id="PS51898"/>
    </source>
</evidence>
<dbReference type="Gene3D" id="1.10.150.130">
    <property type="match status" value="1"/>
</dbReference>
<dbReference type="InterPro" id="IPR013762">
    <property type="entry name" value="Integrase-like_cat_sf"/>
</dbReference>
<evidence type="ECO:0000313" key="9">
    <source>
        <dbReference type="Proteomes" id="UP001141981"/>
    </source>
</evidence>
<dbReference type="InterPro" id="IPR004191">
    <property type="entry name" value="Integrase_Tn916-type_DNA-bd_N"/>
</dbReference>
<dbReference type="EMBL" id="JAOTGY010000002">
    <property type="protein sequence ID" value="MDB6257314.1"/>
    <property type="molecule type" value="Genomic_DNA"/>
</dbReference>
<evidence type="ECO:0000256" key="1">
    <source>
        <dbReference type="ARBA" id="ARBA00008857"/>
    </source>
</evidence>
<evidence type="ECO:0000256" key="3">
    <source>
        <dbReference type="ARBA" id="ARBA00023125"/>
    </source>
</evidence>
<sequence>MVKRRKDSNNRVLKAGESERKQGGYQFRWNTGDGKRHYVYAKDLKELRAKEKEIIHDMDDGIRTDNMNLTLNDLYNIWTDVKKGLKPNTFNNYKYMYDHFVQESLGKYKVRTLHRTDIKRFYNHLIDIDGLKINTVGTIHLIIHQILQLAVEDDILRKNVSDNGLRDLKKVRGLHGAKRKALTVAQQNLFLNFIKGSPKYRHWYPTFAVMVGSGLRVGELTGLRWQDIDFQNNLINVSHTLVFYDRSKAKYTGFGINTPKTKAGYRSVPMIASVKEAFEEQKQYLKDNDLRSIDVIDGFKDFIFVNRFGHVQHQGTLNKAIKRIIRDANFDALKRNPSIKEDNLLPNFSCHTLRHTFTTRLIESGMNIKVIQEALGHSDIQTTLDIYADVTKELKQQQFTKFEDFIAKGA</sequence>
<keyword evidence="3 5" id="KW-0238">DNA-binding</keyword>
<dbReference type="PROSITE" id="PS51898">
    <property type="entry name" value="TYR_RECOMBINASE"/>
    <property type="match status" value="1"/>
</dbReference>
<dbReference type="Gene3D" id="1.10.443.10">
    <property type="entry name" value="Intergrase catalytic core"/>
    <property type="match status" value="1"/>
</dbReference>
<proteinExistence type="inferred from homology"/>
<feature type="domain" description="Core-binding (CB)" evidence="7">
    <location>
        <begin position="69"/>
        <end position="151"/>
    </location>
</feature>
<dbReference type="GO" id="GO:0008907">
    <property type="term" value="F:integrase activity"/>
    <property type="evidence" value="ECO:0007669"/>
    <property type="project" value="InterPro"/>
</dbReference>
<accession>A0A9X3W3K4</accession>
<dbReference type="CDD" id="cd01189">
    <property type="entry name" value="INT_ICEBs1_C_like"/>
    <property type="match status" value="1"/>
</dbReference>
<dbReference type="InterPro" id="IPR050090">
    <property type="entry name" value="Tyrosine_recombinase_XerCD"/>
</dbReference>
<dbReference type="InterPro" id="IPR010998">
    <property type="entry name" value="Integrase_recombinase_N"/>
</dbReference>
<dbReference type="Pfam" id="PF02920">
    <property type="entry name" value="Integrase_DNA"/>
    <property type="match status" value="1"/>
</dbReference>
<feature type="domain" description="Tyr recombinase" evidence="6">
    <location>
        <begin position="177"/>
        <end position="400"/>
    </location>
</feature>
<dbReference type="InterPro" id="IPR011010">
    <property type="entry name" value="DNA_brk_join_enz"/>
</dbReference>
<dbReference type="Pfam" id="PF00589">
    <property type="entry name" value="Phage_integrase"/>
    <property type="match status" value="1"/>
</dbReference>